<organism evidence="1 2">
    <name type="scientific">Hoeflea prorocentri</name>
    <dbReference type="NCBI Taxonomy" id="1922333"/>
    <lineage>
        <taxon>Bacteria</taxon>
        <taxon>Pseudomonadati</taxon>
        <taxon>Pseudomonadota</taxon>
        <taxon>Alphaproteobacteria</taxon>
        <taxon>Hyphomicrobiales</taxon>
        <taxon>Rhizobiaceae</taxon>
        <taxon>Hoeflea</taxon>
    </lineage>
</organism>
<dbReference type="Pfam" id="PF05013">
    <property type="entry name" value="FGase"/>
    <property type="match status" value="1"/>
</dbReference>
<dbReference type="SUPFAM" id="SSF53187">
    <property type="entry name" value="Zn-dependent exopeptidases"/>
    <property type="match status" value="1"/>
</dbReference>
<gene>
    <name evidence="1" type="ORF">OQ273_13545</name>
</gene>
<accession>A0A9X3UJ55</accession>
<dbReference type="PIRSF" id="PIRSF029730">
    <property type="entry name" value="UCP029730"/>
    <property type="match status" value="1"/>
</dbReference>
<keyword evidence="2" id="KW-1185">Reference proteome</keyword>
<sequence>MNLRPLLQDDEPNPVRVVNPDATGPFLLVCEHAGNLVPAALSGLGIAATDLDKHIGHDIGAAAVAEDLADKLGSALILQRYSRLVIDCNRPWGAPDLVPDVADGVVVSGNHDLSETARRRRFDEIHVPLHDTIAERIDRLRPKALVAVHSFTEALSDGVLRTLDLGLLYNRDSRLAEALHKAVLAIAPGTHVAMNVPYHVEDTSDVTIPVHGEARGLPHVLIEIRNDLIADTTGQRAWGELLANALLKALSSVR</sequence>
<dbReference type="InterPro" id="IPR007709">
    <property type="entry name" value="N-FG_amidohydro"/>
</dbReference>
<comment type="caution">
    <text evidence="1">The sequence shown here is derived from an EMBL/GenBank/DDBJ whole genome shotgun (WGS) entry which is preliminary data.</text>
</comment>
<proteinExistence type="predicted"/>
<protein>
    <submittedName>
        <fullName evidence="1">N-formylglutamate amidohydrolase</fullName>
    </submittedName>
</protein>
<dbReference type="AlphaFoldDB" id="A0A9X3UJ55"/>
<dbReference type="EMBL" id="JAPJZI010000001">
    <property type="protein sequence ID" value="MDA5399603.1"/>
    <property type="molecule type" value="Genomic_DNA"/>
</dbReference>
<dbReference type="RefSeq" id="WP_267991030.1">
    <property type="nucleotide sequence ID" value="NZ_JAPJZI010000001.1"/>
</dbReference>
<reference evidence="1" key="1">
    <citation type="submission" date="2022-11" db="EMBL/GenBank/DDBJ databases">
        <title>Draft genome sequence of Hoeflea poritis E7-10 and Hoeflea prorocentri PM5-8, separated from scleractinian coral Porites lutea and marine dinoflagellate.</title>
        <authorList>
            <person name="Zhang G."/>
            <person name="Wei Q."/>
            <person name="Cai L."/>
        </authorList>
    </citation>
    <scope>NUCLEOTIDE SEQUENCE</scope>
    <source>
        <strain evidence="1">PM5-8</strain>
    </source>
</reference>
<dbReference type="Gene3D" id="3.40.630.40">
    <property type="entry name" value="Zn-dependent exopeptidases"/>
    <property type="match status" value="1"/>
</dbReference>
<evidence type="ECO:0000313" key="2">
    <source>
        <dbReference type="Proteomes" id="UP001151234"/>
    </source>
</evidence>
<dbReference type="InterPro" id="IPR011227">
    <property type="entry name" value="UCP029730"/>
</dbReference>
<name>A0A9X3UJ55_9HYPH</name>
<evidence type="ECO:0000313" key="1">
    <source>
        <dbReference type="EMBL" id="MDA5399603.1"/>
    </source>
</evidence>
<dbReference type="Proteomes" id="UP001151234">
    <property type="component" value="Unassembled WGS sequence"/>
</dbReference>